<evidence type="ECO:0000313" key="1">
    <source>
        <dbReference type="EMBL" id="GIY75278.1"/>
    </source>
</evidence>
<protein>
    <submittedName>
        <fullName evidence="1">Uncharacterized protein</fullName>
    </submittedName>
</protein>
<dbReference type="EMBL" id="BPLR01015320">
    <property type="protein sequence ID" value="GIY75278.1"/>
    <property type="molecule type" value="Genomic_DNA"/>
</dbReference>
<sequence length="91" mass="10427">MYVLNCGGLSNPQSHLDIREMHHSLFLPRVARNPNLPYKSRPHPTKRPDTSLILKEQIEINRPIPHIFSGRHVVCAPPFSTLRFSPIPGKR</sequence>
<dbReference type="Proteomes" id="UP001054945">
    <property type="component" value="Unassembled WGS sequence"/>
</dbReference>
<comment type="caution">
    <text evidence="1">The sequence shown here is derived from an EMBL/GenBank/DDBJ whole genome shotgun (WGS) entry which is preliminary data.</text>
</comment>
<proteinExistence type="predicted"/>
<gene>
    <name evidence="1" type="ORF">CEXT_25521</name>
</gene>
<keyword evidence="2" id="KW-1185">Reference proteome</keyword>
<name>A0AAV4VYR7_CAEEX</name>
<dbReference type="AlphaFoldDB" id="A0AAV4VYR7"/>
<accession>A0AAV4VYR7</accession>
<evidence type="ECO:0000313" key="2">
    <source>
        <dbReference type="Proteomes" id="UP001054945"/>
    </source>
</evidence>
<organism evidence="1 2">
    <name type="scientific">Caerostris extrusa</name>
    <name type="common">Bark spider</name>
    <name type="synonym">Caerostris bankana</name>
    <dbReference type="NCBI Taxonomy" id="172846"/>
    <lineage>
        <taxon>Eukaryota</taxon>
        <taxon>Metazoa</taxon>
        <taxon>Ecdysozoa</taxon>
        <taxon>Arthropoda</taxon>
        <taxon>Chelicerata</taxon>
        <taxon>Arachnida</taxon>
        <taxon>Araneae</taxon>
        <taxon>Araneomorphae</taxon>
        <taxon>Entelegynae</taxon>
        <taxon>Araneoidea</taxon>
        <taxon>Araneidae</taxon>
        <taxon>Caerostris</taxon>
    </lineage>
</organism>
<reference evidence="1 2" key="1">
    <citation type="submission" date="2021-06" db="EMBL/GenBank/DDBJ databases">
        <title>Caerostris extrusa draft genome.</title>
        <authorList>
            <person name="Kono N."/>
            <person name="Arakawa K."/>
        </authorList>
    </citation>
    <scope>NUCLEOTIDE SEQUENCE [LARGE SCALE GENOMIC DNA]</scope>
</reference>